<keyword evidence="1" id="KW-0732">Signal</keyword>
<evidence type="ECO:0000313" key="2">
    <source>
        <dbReference type="EMBL" id="TMQ47835.1"/>
    </source>
</evidence>
<comment type="caution">
    <text evidence="2">The sequence shown here is derived from an EMBL/GenBank/DDBJ whole genome shotgun (WGS) entry which is preliminary data.</text>
</comment>
<reference evidence="2 3" key="1">
    <citation type="journal article" date="2019" name="Nat. Microbiol.">
        <title>Mediterranean grassland soil C-N compound turnover is dependent on rainfall and depth, and is mediated by genomically divergent microorganisms.</title>
        <authorList>
            <person name="Diamond S."/>
            <person name="Andeer P.F."/>
            <person name="Li Z."/>
            <person name="Crits-Christoph A."/>
            <person name="Burstein D."/>
            <person name="Anantharaman K."/>
            <person name="Lane K.R."/>
            <person name="Thomas B.C."/>
            <person name="Pan C."/>
            <person name="Northen T.R."/>
            <person name="Banfield J.F."/>
        </authorList>
    </citation>
    <scope>NUCLEOTIDE SEQUENCE [LARGE SCALE GENOMIC DNA]</scope>
    <source>
        <strain evidence="2">WS_2</strain>
    </source>
</reference>
<sequence>MRYARLLLLIVPLLSLAAAQSAPRLPPLVFVSRNRAEGAAPGAVPGFGPRHRTLATGGQLFVRGSDGRFRLLLPAATLFDASDPCVSWDGKRIVFAGTVARDSAWRIYVVGADGRGLRAITRTDRALDLGPLHCDPGLFERYDDFDPCWLPDGRVCFASTRFPQIAEVGGLVASNLFTVNDDGTDLRRLTTERNGGEEPAVDPTSGRIVYTRWWFNRYLPSESET</sequence>
<dbReference type="InterPro" id="IPR011042">
    <property type="entry name" value="6-blade_b-propeller_TolB-like"/>
</dbReference>
<name>A0A538S8Y3_UNCEI</name>
<organism evidence="2 3">
    <name type="scientific">Eiseniibacteriota bacterium</name>
    <dbReference type="NCBI Taxonomy" id="2212470"/>
    <lineage>
        <taxon>Bacteria</taxon>
        <taxon>Candidatus Eiseniibacteriota</taxon>
    </lineage>
</organism>
<dbReference type="InterPro" id="IPR011659">
    <property type="entry name" value="WD40"/>
</dbReference>
<protein>
    <submittedName>
        <fullName evidence="2">Uncharacterized protein</fullName>
    </submittedName>
</protein>
<dbReference type="Gene3D" id="2.120.10.30">
    <property type="entry name" value="TolB, C-terminal domain"/>
    <property type="match status" value="1"/>
</dbReference>
<gene>
    <name evidence="2" type="ORF">E6K72_13620</name>
</gene>
<proteinExistence type="predicted"/>
<dbReference type="Proteomes" id="UP000317716">
    <property type="component" value="Unassembled WGS sequence"/>
</dbReference>
<accession>A0A538S8Y3</accession>
<feature type="non-terminal residue" evidence="2">
    <location>
        <position position="225"/>
    </location>
</feature>
<feature type="signal peptide" evidence="1">
    <location>
        <begin position="1"/>
        <end position="17"/>
    </location>
</feature>
<dbReference type="AlphaFoldDB" id="A0A538S8Y3"/>
<dbReference type="EMBL" id="VBOS01000509">
    <property type="protein sequence ID" value="TMQ47835.1"/>
    <property type="molecule type" value="Genomic_DNA"/>
</dbReference>
<evidence type="ECO:0000313" key="3">
    <source>
        <dbReference type="Proteomes" id="UP000317716"/>
    </source>
</evidence>
<dbReference type="Pfam" id="PF07676">
    <property type="entry name" value="PD40"/>
    <property type="match status" value="1"/>
</dbReference>
<evidence type="ECO:0000256" key="1">
    <source>
        <dbReference type="SAM" id="SignalP"/>
    </source>
</evidence>
<feature type="chain" id="PRO_5022084885" evidence="1">
    <location>
        <begin position="18"/>
        <end position="225"/>
    </location>
</feature>
<dbReference type="SUPFAM" id="SSF82171">
    <property type="entry name" value="DPP6 N-terminal domain-like"/>
    <property type="match status" value="1"/>
</dbReference>